<organism evidence="3 4">
    <name type="scientific">Caenorhabditis remanei</name>
    <name type="common">Caenorhabditis vulgaris</name>
    <dbReference type="NCBI Taxonomy" id="31234"/>
    <lineage>
        <taxon>Eukaryota</taxon>
        <taxon>Metazoa</taxon>
        <taxon>Ecdysozoa</taxon>
        <taxon>Nematoda</taxon>
        <taxon>Chromadorea</taxon>
        <taxon>Rhabditida</taxon>
        <taxon>Rhabditina</taxon>
        <taxon>Rhabditomorpha</taxon>
        <taxon>Rhabditoidea</taxon>
        <taxon>Rhabditidae</taxon>
        <taxon>Peloderinae</taxon>
        <taxon>Caenorhabditis</taxon>
    </lineage>
</organism>
<evidence type="ECO:0000256" key="2">
    <source>
        <dbReference type="SAM" id="MobiDB-lite"/>
    </source>
</evidence>
<accession>A0A6A5GEC8</accession>
<evidence type="ECO:0000313" key="4">
    <source>
        <dbReference type="Proteomes" id="UP000483820"/>
    </source>
</evidence>
<dbReference type="KEGG" id="crq:GCK72_019650"/>
<dbReference type="Proteomes" id="UP000483820">
    <property type="component" value="Chromosome V"/>
</dbReference>
<keyword evidence="1" id="KW-0175">Coiled coil</keyword>
<evidence type="ECO:0000256" key="1">
    <source>
        <dbReference type="SAM" id="Coils"/>
    </source>
</evidence>
<evidence type="ECO:0000313" key="3">
    <source>
        <dbReference type="EMBL" id="KAF1753094.1"/>
    </source>
</evidence>
<feature type="coiled-coil region" evidence="1">
    <location>
        <begin position="385"/>
        <end position="412"/>
    </location>
</feature>
<comment type="caution">
    <text evidence="3">The sequence shown here is derived from an EMBL/GenBank/DDBJ whole genome shotgun (WGS) entry which is preliminary data.</text>
</comment>
<name>A0A6A5GEC8_CAERE</name>
<sequence>MEFTPAEDITLVEFVLANENKDDRVFMEAQRLESLSHFTVLELYLRYYEHLFPLITGQQPKKVAVLHTALREKKVSEVISEVIHEKESAVCLKPTDEGFMDHEEDIDLVKFVLENSSNFKEHEIFCKARELIPALAKKTALDLYLRYYEYLFPLITGQKPKDRIELHPALRETGSNERLTSSRSKFTPKQDEALVKFVVERDAEYPSDVVFIRAQQMESSLSEFTVLDLYLRYYEHLFPLITGKSPKKAFKLHSALQNNQPKNPRKCEKDAADESNPPSNPTAPHFLNTEQDKVLIEFVLNHTLEYGREKVFVKAQALEPLLSKTTVLELYLRYHEYLFPMVTGQKSDRKEELHPSLRKDKMKKELESKWKFMVEEIKLENRNAILKLQKQMESHLQELEEYSKQLNSNKLDNIIYNQRADLDKNVRLIQDRDQEKTNAIFERMFSLDLGIKKIPSGCGTCGFSSTLGNDEESRFCDHSLKFSEKSGTQKKSAGKFGSSNHQQLSY</sequence>
<proteinExistence type="predicted"/>
<dbReference type="EMBL" id="WUAV01000005">
    <property type="protein sequence ID" value="KAF1753094.1"/>
    <property type="molecule type" value="Genomic_DNA"/>
</dbReference>
<feature type="region of interest" description="Disordered" evidence="2">
    <location>
        <begin position="256"/>
        <end position="286"/>
    </location>
</feature>
<gene>
    <name evidence="3" type="ORF">GCK72_019650</name>
</gene>
<reference evidence="3 4" key="1">
    <citation type="submission" date="2019-12" db="EMBL/GenBank/DDBJ databases">
        <title>Chromosome-level assembly of the Caenorhabditis remanei genome.</title>
        <authorList>
            <person name="Teterina A.A."/>
            <person name="Willis J.H."/>
            <person name="Phillips P.C."/>
        </authorList>
    </citation>
    <scope>NUCLEOTIDE SEQUENCE [LARGE SCALE GENOMIC DNA]</scope>
    <source>
        <strain evidence="3 4">PX506</strain>
        <tissue evidence="3">Whole organism</tissue>
    </source>
</reference>
<dbReference type="GeneID" id="9813198"/>
<dbReference type="RefSeq" id="XP_053582055.1">
    <property type="nucleotide sequence ID" value="XM_053733142.1"/>
</dbReference>
<dbReference type="AlphaFoldDB" id="A0A6A5GEC8"/>
<feature type="region of interest" description="Disordered" evidence="2">
    <location>
        <begin position="487"/>
        <end position="506"/>
    </location>
</feature>
<protein>
    <submittedName>
        <fullName evidence="3">Uncharacterized protein</fullName>
    </submittedName>
</protein>
<dbReference type="CTD" id="9813198"/>